<organism evidence="10 11">
    <name type="scientific">Sphaerobolus stellatus (strain SS14)</name>
    <dbReference type="NCBI Taxonomy" id="990650"/>
    <lineage>
        <taxon>Eukaryota</taxon>
        <taxon>Fungi</taxon>
        <taxon>Dikarya</taxon>
        <taxon>Basidiomycota</taxon>
        <taxon>Agaricomycotina</taxon>
        <taxon>Agaricomycetes</taxon>
        <taxon>Phallomycetidae</taxon>
        <taxon>Geastrales</taxon>
        <taxon>Sphaerobolaceae</taxon>
        <taxon>Sphaerobolus</taxon>
    </lineage>
</organism>
<dbReference type="AlphaFoldDB" id="A0A0C9VST3"/>
<comment type="similarity">
    <text evidence="2 8">Belongs to the Mediator complex subunit 6 family.</text>
</comment>
<dbReference type="GO" id="GO:0006357">
    <property type="term" value="P:regulation of transcription by RNA polymerase II"/>
    <property type="evidence" value="ECO:0007669"/>
    <property type="project" value="InterPro"/>
</dbReference>
<comment type="function">
    <text evidence="8">Component of the Mediator complex, a coactivator involved in the regulated transcription of nearly all RNA polymerase II-dependent genes. Mediator functions as a bridge to convey information from gene-specific regulatory proteins to the basal RNA polymerase II transcription machinery. Mediator is recruited to promoters by direct interactions with regulatory proteins and serves as a scaffold for the assembly of a functional preinitiation complex with RNA polymerase II and the general transcription factors.</text>
</comment>
<protein>
    <recommendedName>
        <fullName evidence="3 8">Mediator of RNA polymerase II transcription subunit 6</fullName>
    </recommendedName>
    <alternativeName>
        <fullName evidence="7 8">Mediator complex subunit 6</fullName>
    </alternativeName>
</protein>
<dbReference type="HOGENOM" id="CLU_980275_0_0_1"/>
<dbReference type="Pfam" id="PF04934">
    <property type="entry name" value="Med6"/>
    <property type="match status" value="1"/>
</dbReference>
<evidence type="ECO:0000256" key="7">
    <source>
        <dbReference type="ARBA" id="ARBA00031259"/>
    </source>
</evidence>
<evidence type="ECO:0000256" key="9">
    <source>
        <dbReference type="SAM" id="MobiDB-lite"/>
    </source>
</evidence>
<gene>
    <name evidence="8" type="primary">MED6</name>
    <name evidence="10" type="ORF">M422DRAFT_29698</name>
</gene>
<dbReference type="PANTHER" id="PTHR13104">
    <property type="entry name" value="MED-6-RELATED"/>
    <property type="match status" value="1"/>
</dbReference>
<dbReference type="InterPro" id="IPR007018">
    <property type="entry name" value="Mediator_Med6"/>
</dbReference>
<dbReference type="Gene3D" id="3.10.450.580">
    <property type="entry name" value="Mediator complex, subunit Med6"/>
    <property type="match status" value="1"/>
</dbReference>
<keyword evidence="11" id="KW-1185">Reference proteome</keyword>
<evidence type="ECO:0000256" key="4">
    <source>
        <dbReference type="ARBA" id="ARBA00023015"/>
    </source>
</evidence>
<comment type="subunit">
    <text evidence="8">Component of the Mediator complex.</text>
</comment>
<dbReference type="EMBL" id="KN837111">
    <property type="protein sequence ID" value="KIJ45572.1"/>
    <property type="molecule type" value="Genomic_DNA"/>
</dbReference>
<feature type="compositionally biased region" description="Polar residues" evidence="9">
    <location>
        <begin position="174"/>
        <end position="189"/>
    </location>
</feature>
<evidence type="ECO:0000313" key="11">
    <source>
        <dbReference type="Proteomes" id="UP000054279"/>
    </source>
</evidence>
<dbReference type="GO" id="GO:0016592">
    <property type="term" value="C:mediator complex"/>
    <property type="evidence" value="ECO:0007669"/>
    <property type="project" value="InterPro"/>
</dbReference>
<keyword evidence="5 8" id="KW-0804">Transcription</keyword>
<feature type="compositionally biased region" description="Basic residues" evidence="9">
    <location>
        <begin position="266"/>
        <end position="279"/>
    </location>
</feature>
<dbReference type="GO" id="GO:0003712">
    <property type="term" value="F:transcription coregulator activity"/>
    <property type="evidence" value="ECO:0007669"/>
    <property type="project" value="InterPro"/>
</dbReference>
<sequence length="279" mass="31246">MDSSHPQDDFSSRFFIWHEWIQAHGPLTRDNVLDYFATSMFYDKQSNNQVLRMQTMHTGMPLENEAEELRRFTGIEFALVYDEAPTLFIIHKQDRLSPDEVRPLVAYFITHNRIYQAPDLYNVVSNRLLATLSSLQSSLGTLLSHKPDFTPRTGFVWPIAHAKAPTDDAEAALNKSQVAPEQPTVNDISSPAKRRQMAMPKKHENATLLFYAMRTTAAEKQQSPEPQLPIPAPSATEPPQSAAGSPETPGPSPVDRITPSEEILKGGKKKRKRGSVAPT</sequence>
<evidence type="ECO:0000256" key="6">
    <source>
        <dbReference type="ARBA" id="ARBA00023242"/>
    </source>
</evidence>
<feature type="region of interest" description="Disordered" evidence="9">
    <location>
        <begin position="217"/>
        <end position="279"/>
    </location>
</feature>
<proteinExistence type="inferred from homology"/>
<evidence type="ECO:0000256" key="3">
    <source>
        <dbReference type="ARBA" id="ARBA00020634"/>
    </source>
</evidence>
<evidence type="ECO:0000256" key="1">
    <source>
        <dbReference type="ARBA" id="ARBA00004123"/>
    </source>
</evidence>
<dbReference type="OrthoDB" id="344220at2759"/>
<comment type="subcellular location">
    <subcellularLocation>
        <location evidence="1 8">Nucleus</location>
    </subcellularLocation>
</comment>
<dbReference type="InterPro" id="IPR038566">
    <property type="entry name" value="Mediator_Med6_sf"/>
</dbReference>
<keyword evidence="6 8" id="KW-0539">Nucleus</keyword>
<accession>A0A0C9VST3</accession>
<evidence type="ECO:0000313" key="10">
    <source>
        <dbReference type="EMBL" id="KIJ45572.1"/>
    </source>
</evidence>
<keyword evidence="4 8" id="KW-0805">Transcription regulation</keyword>
<feature type="region of interest" description="Disordered" evidence="9">
    <location>
        <begin position="167"/>
        <end position="201"/>
    </location>
</feature>
<evidence type="ECO:0000256" key="8">
    <source>
        <dbReference type="RuleBase" id="RU364143"/>
    </source>
</evidence>
<evidence type="ECO:0000256" key="2">
    <source>
        <dbReference type="ARBA" id="ARBA00007526"/>
    </source>
</evidence>
<keyword evidence="8" id="KW-0010">Activator</keyword>
<reference evidence="10 11" key="1">
    <citation type="submission" date="2014-06" db="EMBL/GenBank/DDBJ databases">
        <title>Evolutionary Origins and Diversification of the Mycorrhizal Mutualists.</title>
        <authorList>
            <consortium name="DOE Joint Genome Institute"/>
            <consortium name="Mycorrhizal Genomics Consortium"/>
            <person name="Kohler A."/>
            <person name="Kuo A."/>
            <person name="Nagy L.G."/>
            <person name="Floudas D."/>
            <person name="Copeland A."/>
            <person name="Barry K.W."/>
            <person name="Cichocki N."/>
            <person name="Veneault-Fourrey C."/>
            <person name="LaButti K."/>
            <person name="Lindquist E.A."/>
            <person name="Lipzen A."/>
            <person name="Lundell T."/>
            <person name="Morin E."/>
            <person name="Murat C."/>
            <person name="Riley R."/>
            <person name="Ohm R."/>
            <person name="Sun H."/>
            <person name="Tunlid A."/>
            <person name="Henrissat B."/>
            <person name="Grigoriev I.V."/>
            <person name="Hibbett D.S."/>
            <person name="Martin F."/>
        </authorList>
    </citation>
    <scope>NUCLEOTIDE SEQUENCE [LARGE SCALE GENOMIC DNA]</scope>
    <source>
        <strain evidence="10 11">SS14</strain>
    </source>
</reference>
<dbReference type="Proteomes" id="UP000054279">
    <property type="component" value="Unassembled WGS sequence"/>
</dbReference>
<name>A0A0C9VST3_SPHS4</name>
<evidence type="ECO:0000256" key="5">
    <source>
        <dbReference type="ARBA" id="ARBA00023163"/>
    </source>
</evidence>